<evidence type="ECO:0000256" key="2">
    <source>
        <dbReference type="ARBA" id="ARBA00022525"/>
    </source>
</evidence>
<dbReference type="Gene3D" id="2.150.10.10">
    <property type="entry name" value="Serralysin-like metalloprotease, C-terminal"/>
    <property type="match status" value="2"/>
</dbReference>
<comment type="subcellular location">
    <subcellularLocation>
        <location evidence="1">Secreted</location>
    </subcellularLocation>
</comment>
<dbReference type="PANTHER" id="PTHR38340:SF1">
    <property type="entry name" value="S-LAYER PROTEIN"/>
    <property type="match status" value="1"/>
</dbReference>
<dbReference type="InterPro" id="IPR001343">
    <property type="entry name" value="Hemolysn_Ca-bd"/>
</dbReference>
<dbReference type="PANTHER" id="PTHR38340">
    <property type="entry name" value="S-LAYER PROTEIN"/>
    <property type="match status" value="1"/>
</dbReference>
<organism evidence="3 4">
    <name type="scientific">Skermanella cutis</name>
    <dbReference type="NCBI Taxonomy" id="2775420"/>
    <lineage>
        <taxon>Bacteria</taxon>
        <taxon>Pseudomonadati</taxon>
        <taxon>Pseudomonadota</taxon>
        <taxon>Alphaproteobacteria</taxon>
        <taxon>Rhodospirillales</taxon>
        <taxon>Azospirillaceae</taxon>
        <taxon>Skermanella</taxon>
    </lineage>
</organism>
<sequence length="336" mass="35230">MATLKGNASNNTINGTSSADSIYGYAGNDTLYGKAGNDLIWGGIGSDRLFGEAGNDTLRGEAGDDFAYGSDGNDLIYGGTGNDTLHGDAGTDTIYGEAGIDTLKAGTGIAKLYGGDGNDKFYYDPTTANISSLGNYLSTTTMDGGLNYDTLNVYNKATYTKNGVTRPAVTEISIEGYGDDDRIVFGGDLRTDPWILAGTFKNIERITVTGPGSLDYFGSIDGDDQMTIVGTSSADYFFSSWGKDIMDGGAGNDVFTLAEGNIDDVIYSTSTDSDKFWFDVYGGSGATITGFNGVGKAGGDEIHFNFVDRFFYPNPSEALAGRGKMGLRSALASAEA</sequence>
<accession>A0ABX7BE80</accession>
<evidence type="ECO:0000256" key="1">
    <source>
        <dbReference type="ARBA" id="ARBA00004613"/>
    </source>
</evidence>
<dbReference type="SUPFAM" id="SSF51120">
    <property type="entry name" value="beta-Roll"/>
    <property type="match status" value="3"/>
</dbReference>
<keyword evidence="3" id="KW-0614">Plasmid</keyword>
<dbReference type="EMBL" id="CP067421">
    <property type="protein sequence ID" value="QQP92692.1"/>
    <property type="molecule type" value="Genomic_DNA"/>
</dbReference>
<dbReference type="InterPro" id="IPR011049">
    <property type="entry name" value="Serralysin-like_metalloprot_C"/>
</dbReference>
<geneLocation type="plasmid" evidence="3 4">
    <name>pTT6-1</name>
</geneLocation>
<keyword evidence="2" id="KW-0964">Secreted</keyword>
<keyword evidence="4" id="KW-1185">Reference proteome</keyword>
<evidence type="ECO:0000313" key="4">
    <source>
        <dbReference type="Proteomes" id="UP000595197"/>
    </source>
</evidence>
<evidence type="ECO:0008006" key="5">
    <source>
        <dbReference type="Google" id="ProtNLM"/>
    </source>
</evidence>
<dbReference type="PRINTS" id="PR00313">
    <property type="entry name" value="CABNDNGRPT"/>
</dbReference>
<reference evidence="3" key="1">
    <citation type="submission" date="2021-02" db="EMBL/GenBank/DDBJ databases">
        <title>Skermanella TT6 skin isolate.</title>
        <authorList>
            <person name="Lee K."/>
            <person name="Ganzorig M."/>
        </authorList>
    </citation>
    <scope>NUCLEOTIDE SEQUENCE</scope>
    <source>
        <strain evidence="3">TT6</strain>
    </source>
</reference>
<gene>
    <name evidence="3" type="ORF">IGS68_29930</name>
</gene>
<dbReference type="RefSeq" id="WP_201081799.1">
    <property type="nucleotide sequence ID" value="NZ_CP067421.1"/>
</dbReference>
<dbReference type="Proteomes" id="UP000595197">
    <property type="component" value="Plasmid pTT6-1"/>
</dbReference>
<dbReference type="InterPro" id="IPR050557">
    <property type="entry name" value="RTX_toxin/Mannuronan_C5-epim"/>
</dbReference>
<evidence type="ECO:0000313" key="3">
    <source>
        <dbReference type="EMBL" id="QQP92692.1"/>
    </source>
</evidence>
<dbReference type="Pfam" id="PF00353">
    <property type="entry name" value="HemolysinCabind"/>
    <property type="match status" value="3"/>
</dbReference>
<name>A0ABX7BE80_9PROT</name>
<protein>
    <recommendedName>
        <fullName evidence="5">Hemolysin type calcium-binding protein</fullName>
    </recommendedName>
</protein>
<proteinExistence type="predicted"/>